<reference evidence="2 3" key="1">
    <citation type="submission" date="2012-02" db="EMBL/GenBank/DDBJ databases">
        <title>Complete sequence of chromosome of Singulisphaera acidiphila DSM 18658.</title>
        <authorList>
            <consortium name="US DOE Joint Genome Institute (JGI-PGF)"/>
            <person name="Lucas S."/>
            <person name="Copeland A."/>
            <person name="Lapidus A."/>
            <person name="Glavina del Rio T."/>
            <person name="Dalin E."/>
            <person name="Tice H."/>
            <person name="Bruce D."/>
            <person name="Goodwin L."/>
            <person name="Pitluck S."/>
            <person name="Peters L."/>
            <person name="Ovchinnikova G."/>
            <person name="Chertkov O."/>
            <person name="Kyrpides N."/>
            <person name="Mavromatis K."/>
            <person name="Ivanova N."/>
            <person name="Brettin T."/>
            <person name="Detter J.C."/>
            <person name="Han C."/>
            <person name="Larimer F."/>
            <person name="Land M."/>
            <person name="Hauser L."/>
            <person name="Markowitz V."/>
            <person name="Cheng J.-F."/>
            <person name="Hugenholtz P."/>
            <person name="Woyke T."/>
            <person name="Wu D."/>
            <person name="Tindall B."/>
            <person name="Pomrenke H."/>
            <person name="Brambilla E."/>
            <person name="Klenk H.-P."/>
            <person name="Eisen J.A."/>
        </authorList>
    </citation>
    <scope>NUCLEOTIDE SEQUENCE [LARGE SCALE GENOMIC DNA]</scope>
    <source>
        <strain evidence="3">ATCC BAA-1392 / DSM 18658 / VKM B-2454 / MOB10</strain>
    </source>
</reference>
<dbReference type="AlphaFoldDB" id="L0DLB7"/>
<evidence type="ECO:0000313" key="3">
    <source>
        <dbReference type="Proteomes" id="UP000010798"/>
    </source>
</evidence>
<dbReference type="OrthoDB" id="274988at2"/>
<dbReference type="RefSeq" id="WP_015249279.1">
    <property type="nucleotide sequence ID" value="NC_019892.1"/>
</dbReference>
<evidence type="ECO:0000256" key="1">
    <source>
        <dbReference type="SAM" id="MobiDB-lite"/>
    </source>
</evidence>
<dbReference type="EMBL" id="CP003364">
    <property type="protein sequence ID" value="AGA30189.1"/>
    <property type="molecule type" value="Genomic_DNA"/>
</dbReference>
<name>L0DLB7_SINAD</name>
<dbReference type="eggNOG" id="ENOG5032YGU">
    <property type="taxonomic scope" value="Bacteria"/>
</dbReference>
<feature type="region of interest" description="Disordered" evidence="1">
    <location>
        <begin position="240"/>
        <end position="266"/>
    </location>
</feature>
<dbReference type="Proteomes" id="UP000010798">
    <property type="component" value="Chromosome"/>
</dbReference>
<dbReference type="KEGG" id="saci:Sinac_6084"/>
<feature type="compositionally biased region" description="Polar residues" evidence="1">
    <location>
        <begin position="248"/>
        <end position="259"/>
    </location>
</feature>
<protein>
    <submittedName>
        <fullName evidence="2">Uncharacterized protein</fullName>
    </submittedName>
</protein>
<organism evidence="2 3">
    <name type="scientific">Singulisphaera acidiphila (strain ATCC BAA-1392 / DSM 18658 / VKM B-2454 / MOB10)</name>
    <dbReference type="NCBI Taxonomy" id="886293"/>
    <lineage>
        <taxon>Bacteria</taxon>
        <taxon>Pseudomonadati</taxon>
        <taxon>Planctomycetota</taxon>
        <taxon>Planctomycetia</taxon>
        <taxon>Isosphaerales</taxon>
        <taxon>Isosphaeraceae</taxon>
        <taxon>Singulisphaera</taxon>
    </lineage>
</organism>
<evidence type="ECO:0000313" key="2">
    <source>
        <dbReference type="EMBL" id="AGA30189.1"/>
    </source>
</evidence>
<proteinExistence type="predicted"/>
<dbReference type="HOGENOM" id="CLU_1045440_0_0_0"/>
<accession>L0DLB7</accession>
<keyword evidence="3" id="KW-1185">Reference proteome</keyword>
<gene>
    <name evidence="2" type="ordered locus">Sinac_6084</name>
</gene>
<sequence length="266" mass="30275">MRKPGKRALIIGLLIILALVAMPGMIWISLTHRPHFYRAMVQVPRERQEAEARRFVTQSLQLRNDIINEPTWEAIFTDQEVNAWLAKDLVTEFADQLPPEVHEPRIVFGLDRITLAFELDQGPVRSVVWVVARPRIPKPNVLELTFEKIRAGVLPVPSEQVIDRIVNHARAQGLDVHRELVDQLPVLTVRYKPHSEREDVLLEQVQIREGEIRLAGRSNRAKGVVDAPILPTRKVLQSRFPRRKNQEKGSSANPLSILNKTAAPAT</sequence>